<comment type="catalytic activity">
    <reaction evidence="6">
        <text>(6S)-NADPHX + ADP = AMP + phosphate + NADPH + H(+)</text>
        <dbReference type="Rhea" id="RHEA:32235"/>
        <dbReference type="ChEBI" id="CHEBI:15378"/>
        <dbReference type="ChEBI" id="CHEBI:43474"/>
        <dbReference type="ChEBI" id="CHEBI:57783"/>
        <dbReference type="ChEBI" id="CHEBI:64076"/>
        <dbReference type="ChEBI" id="CHEBI:456215"/>
        <dbReference type="ChEBI" id="CHEBI:456216"/>
        <dbReference type="EC" id="4.2.1.136"/>
    </reaction>
</comment>
<dbReference type="SUPFAM" id="SSF53613">
    <property type="entry name" value="Ribokinase-like"/>
    <property type="match status" value="1"/>
</dbReference>
<keyword evidence="1 6" id="KW-0547">Nucleotide-binding</keyword>
<dbReference type="AlphaFoldDB" id="A0AAJ0YA74"/>
<dbReference type="InterPro" id="IPR000631">
    <property type="entry name" value="CARKD"/>
</dbReference>
<keyword evidence="3 6" id="KW-0521">NADP</keyword>
<dbReference type="GO" id="GO:0110051">
    <property type="term" value="P:metabolite repair"/>
    <property type="evidence" value="ECO:0007669"/>
    <property type="project" value="TreeGrafter"/>
</dbReference>
<feature type="binding site" evidence="6">
    <location>
        <position position="44"/>
    </location>
    <ligand>
        <name>(6S)-NADPHX</name>
        <dbReference type="ChEBI" id="CHEBI:64076"/>
    </ligand>
</feature>
<keyword evidence="4 6" id="KW-0520">NAD</keyword>
<evidence type="ECO:0000256" key="6">
    <source>
        <dbReference type="HAMAP-Rule" id="MF_01965"/>
    </source>
</evidence>
<name>A0AAJ0YA74_PROMI</name>
<organism evidence="8 9">
    <name type="scientific">Proteus mirabilis</name>
    <dbReference type="NCBI Taxonomy" id="584"/>
    <lineage>
        <taxon>Bacteria</taxon>
        <taxon>Pseudomonadati</taxon>
        <taxon>Pseudomonadota</taxon>
        <taxon>Gammaproteobacteria</taxon>
        <taxon>Enterobacterales</taxon>
        <taxon>Morganellaceae</taxon>
        <taxon>Proteus</taxon>
    </lineage>
</organism>
<dbReference type="GO" id="GO:0046496">
    <property type="term" value="P:nicotinamide nucleotide metabolic process"/>
    <property type="evidence" value="ECO:0007669"/>
    <property type="project" value="UniProtKB-UniRule"/>
</dbReference>
<reference evidence="8 9" key="1">
    <citation type="submission" date="2017-05" db="EMBL/GenBank/DDBJ databases">
        <title>Whole genome sequencing of Proteus mirabilis AR_0155.</title>
        <authorList>
            <person name="Conlan S."/>
            <person name="Thomas P.J."/>
            <person name="Mullikin J."/>
            <person name="Frank K.M."/>
            <person name="Segre J.A."/>
        </authorList>
    </citation>
    <scope>NUCLEOTIDE SEQUENCE [LARGE SCALE GENOMIC DNA]</scope>
    <source>
        <strain evidence="8 9">AR_0155</strain>
    </source>
</reference>
<evidence type="ECO:0000256" key="2">
    <source>
        <dbReference type="ARBA" id="ARBA00022840"/>
    </source>
</evidence>
<protein>
    <recommendedName>
        <fullName evidence="6">ADP-dependent (S)-NAD(P)H-hydrate dehydratase</fullName>
        <ecNumber evidence="6">4.2.1.136</ecNumber>
    </recommendedName>
    <alternativeName>
        <fullName evidence="6">ADP-dependent NAD(P)HX dehydratase</fullName>
    </alternativeName>
</protein>
<dbReference type="RefSeq" id="WP_087726515.1">
    <property type="nucleotide sequence ID" value="NZ_ABFCQN020000016.1"/>
</dbReference>
<feature type="binding site" evidence="6">
    <location>
        <position position="224"/>
    </location>
    <ligand>
        <name>(6S)-NADPHX</name>
        <dbReference type="ChEBI" id="CHEBI:64076"/>
    </ligand>
</feature>
<feature type="binding site" evidence="6">
    <location>
        <begin position="194"/>
        <end position="198"/>
    </location>
    <ligand>
        <name>AMP</name>
        <dbReference type="ChEBI" id="CHEBI:456215"/>
    </ligand>
</feature>
<comment type="similarity">
    <text evidence="6">Belongs to the NnrD/CARKD family.</text>
</comment>
<evidence type="ECO:0000256" key="3">
    <source>
        <dbReference type="ARBA" id="ARBA00022857"/>
    </source>
</evidence>
<dbReference type="Proteomes" id="UP000195540">
    <property type="component" value="Chromosome"/>
</dbReference>
<feature type="binding site" evidence="6">
    <location>
        <position position="102"/>
    </location>
    <ligand>
        <name>(6S)-NADPHX</name>
        <dbReference type="ChEBI" id="CHEBI:64076"/>
    </ligand>
</feature>
<dbReference type="PROSITE" id="PS01050">
    <property type="entry name" value="YJEF_C_2"/>
    <property type="match status" value="1"/>
</dbReference>
<feature type="domain" description="YjeF C-terminal" evidence="7">
    <location>
        <begin position="9"/>
        <end position="284"/>
    </location>
</feature>
<dbReference type="GO" id="GO:0052855">
    <property type="term" value="F:ADP-dependent NAD(P)H-hydrate dehydratase activity"/>
    <property type="evidence" value="ECO:0007669"/>
    <property type="project" value="UniProtKB-UniRule"/>
</dbReference>
<dbReference type="InterPro" id="IPR029056">
    <property type="entry name" value="Ribokinase-like"/>
</dbReference>
<feature type="binding site" evidence="6">
    <location>
        <position position="223"/>
    </location>
    <ligand>
        <name>AMP</name>
        <dbReference type="ChEBI" id="CHEBI:456215"/>
    </ligand>
</feature>
<comment type="function">
    <text evidence="6">Catalyzes the dehydration of the S-form of NAD(P)HX at the expense of ADP, which is converted to AMP. Together with NAD(P)HX epimerase, which catalyzes the epimerization of the S- and R-forms, the enzyme allows the repair of both epimers of NAD(P)HX, a damaged form of NAD(P)H that is a result of enzymatic or heat-dependent hydration.</text>
</comment>
<dbReference type="PANTHER" id="PTHR12592:SF0">
    <property type="entry name" value="ATP-DEPENDENT (S)-NAD(P)H-HYDRATE DEHYDRATASE"/>
    <property type="match status" value="1"/>
</dbReference>
<keyword evidence="5 6" id="KW-0456">Lyase</keyword>
<dbReference type="EC" id="4.2.1.136" evidence="6"/>
<dbReference type="Gene3D" id="3.40.1190.20">
    <property type="match status" value="1"/>
</dbReference>
<keyword evidence="2 6" id="KW-0067">ATP-binding</keyword>
<evidence type="ECO:0000313" key="8">
    <source>
        <dbReference type="EMBL" id="ARX34652.1"/>
    </source>
</evidence>
<dbReference type="PROSITE" id="PS51383">
    <property type="entry name" value="YJEF_C_3"/>
    <property type="match status" value="1"/>
</dbReference>
<accession>A0AAJ0YA74</accession>
<comment type="cofactor">
    <cofactor evidence="6">
        <name>Mg(2+)</name>
        <dbReference type="ChEBI" id="CHEBI:18420"/>
    </cofactor>
</comment>
<evidence type="ECO:0000256" key="1">
    <source>
        <dbReference type="ARBA" id="ARBA00022741"/>
    </source>
</evidence>
<dbReference type="NCBIfam" id="TIGR00196">
    <property type="entry name" value="yjeF_cterm"/>
    <property type="match status" value="1"/>
</dbReference>
<dbReference type="GO" id="GO:0052856">
    <property type="term" value="F:NAD(P)HX epimerase activity"/>
    <property type="evidence" value="ECO:0007669"/>
    <property type="project" value="TreeGrafter"/>
</dbReference>
<comment type="catalytic activity">
    <reaction evidence="6">
        <text>(6S)-NADHX + ADP = AMP + phosphate + NADH + H(+)</text>
        <dbReference type="Rhea" id="RHEA:32223"/>
        <dbReference type="ChEBI" id="CHEBI:15378"/>
        <dbReference type="ChEBI" id="CHEBI:43474"/>
        <dbReference type="ChEBI" id="CHEBI:57945"/>
        <dbReference type="ChEBI" id="CHEBI:64074"/>
        <dbReference type="ChEBI" id="CHEBI:456215"/>
        <dbReference type="ChEBI" id="CHEBI:456216"/>
        <dbReference type="EC" id="4.2.1.136"/>
    </reaction>
</comment>
<evidence type="ECO:0000256" key="5">
    <source>
        <dbReference type="ARBA" id="ARBA00023239"/>
    </source>
</evidence>
<sequence length="296" mass="31315">MNREQLLQAISHYPALAQRNMGNTHKGTFGTLAIIGSSEGMSGAIVLAGKSALKAGCGKVFLGFAQPQLPLPFIDSAPELMLQTAITLLEQPQISAWAIGCGLGLSPDSEQLLTTVLAQRNEKIPYVFDADALVLLAQLNLSHINTKLTANCVLTPHPKEAATLLHCDVADIQNNRQQAAIEITRQYHCWAIVKGQGTVIASPQGDITVNTTGNSGLSTAGSGDVLTGVMASFLAQGMPIAEAVPSAVWIHGIAADQLIKQGIGPIGLTASELIDTIRAVRNQMWATHQQHSTDLF</sequence>
<dbReference type="PANTHER" id="PTHR12592">
    <property type="entry name" value="ATP-DEPENDENT (S)-NAD(P)H-HYDRATE DEHYDRATASE FAMILY MEMBER"/>
    <property type="match status" value="1"/>
</dbReference>
<feature type="binding site" evidence="6">
    <location>
        <position position="157"/>
    </location>
    <ligand>
        <name>(6S)-NADPHX</name>
        <dbReference type="ChEBI" id="CHEBI:64076"/>
    </ligand>
</feature>
<dbReference type="EMBL" id="CP021694">
    <property type="protein sequence ID" value="ARX34652.1"/>
    <property type="molecule type" value="Genomic_DNA"/>
</dbReference>
<dbReference type="Pfam" id="PF01256">
    <property type="entry name" value="Carb_kinase"/>
    <property type="match status" value="1"/>
</dbReference>
<evidence type="ECO:0000313" key="9">
    <source>
        <dbReference type="Proteomes" id="UP000195540"/>
    </source>
</evidence>
<dbReference type="CDD" id="cd01171">
    <property type="entry name" value="YXKO-related"/>
    <property type="match status" value="1"/>
</dbReference>
<gene>
    <name evidence="6" type="primary">nnrD</name>
    <name evidence="8" type="ORF">AM402_11055</name>
</gene>
<evidence type="ECO:0000259" key="7">
    <source>
        <dbReference type="PROSITE" id="PS51383"/>
    </source>
</evidence>
<dbReference type="InterPro" id="IPR017953">
    <property type="entry name" value="Carbohydrate_kinase_pred_CS"/>
</dbReference>
<dbReference type="GO" id="GO:0005524">
    <property type="term" value="F:ATP binding"/>
    <property type="evidence" value="ECO:0007669"/>
    <property type="project" value="UniProtKB-KW"/>
</dbReference>
<dbReference type="HAMAP" id="MF_01965">
    <property type="entry name" value="NADHX_dehydratase"/>
    <property type="match status" value="1"/>
</dbReference>
<comment type="subunit">
    <text evidence="6">Homotetramer.</text>
</comment>
<proteinExistence type="inferred from homology"/>
<evidence type="ECO:0000256" key="4">
    <source>
        <dbReference type="ARBA" id="ARBA00023027"/>
    </source>
</evidence>